<organism evidence="2 3">
    <name type="scientific">Piromyces finnis</name>
    <dbReference type="NCBI Taxonomy" id="1754191"/>
    <lineage>
        <taxon>Eukaryota</taxon>
        <taxon>Fungi</taxon>
        <taxon>Fungi incertae sedis</taxon>
        <taxon>Chytridiomycota</taxon>
        <taxon>Chytridiomycota incertae sedis</taxon>
        <taxon>Neocallimastigomycetes</taxon>
        <taxon>Neocallimastigales</taxon>
        <taxon>Neocallimastigaceae</taxon>
        <taxon>Piromyces</taxon>
    </lineage>
</organism>
<comment type="caution">
    <text evidence="2">The sequence shown here is derived from an EMBL/GenBank/DDBJ whole genome shotgun (WGS) entry which is preliminary data.</text>
</comment>
<dbReference type="SUPFAM" id="SSF51695">
    <property type="entry name" value="PLC-like phosphodiesterases"/>
    <property type="match status" value="1"/>
</dbReference>
<dbReference type="GO" id="GO:0006629">
    <property type="term" value="P:lipid metabolic process"/>
    <property type="evidence" value="ECO:0007669"/>
    <property type="project" value="InterPro"/>
</dbReference>
<dbReference type="Proteomes" id="UP000193719">
    <property type="component" value="Unassembled WGS sequence"/>
</dbReference>
<dbReference type="AlphaFoldDB" id="A0A1Y1VA09"/>
<keyword evidence="3" id="KW-1185">Reference proteome</keyword>
<dbReference type="PANTHER" id="PTHR13593:SF113">
    <property type="entry name" value="SI:DKEY-266F7.9"/>
    <property type="match status" value="1"/>
</dbReference>
<feature type="chain" id="PRO_5012485837" evidence="1">
    <location>
        <begin position="21"/>
        <end position="193"/>
    </location>
</feature>
<proteinExistence type="predicted"/>
<dbReference type="PANTHER" id="PTHR13593">
    <property type="match status" value="1"/>
</dbReference>
<dbReference type="Gene3D" id="3.20.20.190">
    <property type="entry name" value="Phosphatidylinositol (PI) phosphodiesterase"/>
    <property type="match status" value="1"/>
</dbReference>
<dbReference type="GO" id="GO:0008081">
    <property type="term" value="F:phosphoric diester hydrolase activity"/>
    <property type="evidence" value="ECO:0007669"/>
    <property type="project" value="InterPro"/>
</dbReference>
<dbReference type="PROSITE" id="PS50007">
    <property type="entry name" value="PIPLC_X_DOMAIN"/>
    <property type="match status" value="1"/>
</dbReference>
<dbReference type="InterPro" id="IPR017946">
    <property type="entry name" value="PLC-like_Pdiesterase_TIM-brl"/>
</dbReference>
<reference evidence="2 3" key="2">
    <citation type="submission" date="2016-08" db="EMBL/GenBank/DDBJ databases">
        <title>Pervasive Adenine N6-methylation of Active Genes in Fungi.</title>
        <authorList>
            <consortium name="DOE Joint Genome Institute"/>
            <person name="Mondo S.J."/>
            <person name="Dannebaum R.O."/>
            <person name="Kuo R.C."/>
            <person name="Labutti K."/>
            <person name="Haridas S."/>
            <person name="Kuo A."/>
            <person name="Salamov A."/>
            <person name="Ahrendt S.R."/>
            <person name="Lipzen A."/>
            <person name="Sullivan W."/>
            <person name="Andreopoulos W.B."/>
            <person name="Clum A."/>
            <person name="Lindquist E."/>
            <person name="Daum C."/>
            <person name="Ramamoorthy G.K."/>
            <person name="Gryganskyi A."/>
            <person name="Culley D."/>
            <person name="Magnuson J.K."/>
            <person name="James T.Y."/>
            <person name="O'Malley M.A."/>
            <person name="Stajich J.E."/>
            <person name="Spatafora J.W."/>
            <person name="Visel A."/>
            <person name="Grigoriev I.V."/>
        </authorList>
    </citation>
    <scope>NUCLEOTIDE SEQUENCE [LARGE SCALE GENOMIC DNA]</scope>
    <source>
        <strain evidence="3">finn</strain>
    </source>
</reference>
<name>A0A1Y1VA09_9FUNG</name>
<dbReference type="InterPro" id="IPR051057">
    <property type="entry name" value="PI-PLC_domain"/>
</dbReference>
<accession>A0A1Y1VA09</accession>
<gene>
    <name evidence="2" type="ORF">BCR36DRAFT_291278</name>
</gene>
<protein>
    <submittedName>
        <fullName evidence="2">PLC-like phosphodiesterase</fullName>
    </submittedName>
</protein>
<sequence>MNKLILFIIYSLFIALFVNAEDNIDANWMKYISNNLYINQINIPGTHDSGTLNIGNYRNDIFDFPIDAVISEFGQTQDLDIREQLEHGIRYLDIRITIKNKNDILYITHNGVKCLKPIHLNPSSNINTLLYLSDVFDLCISFLNKHPTETIIIHLKCDAVPEELGKDNKYKIIKEKVESYCKDIKYIFKLFNN</sequence>
<reference evidence="2 3" key="1">
    <citation type="submission" date="2016-08" db="EMBL/GenBank/DDBJ databases">
        <title>Genomes of anaerobic fungi encode conserved fungal cellulosomes for biomass hydrolysis.</title>
        <authorList>
            <consortium name="DOE Joint Genome Institute"/>
            <person name="Haitjema C.H."/>
            <person name="Gilmore S.P."/>
            <person name="Henske J.K."/>
            <person name="Solomon K.V."/>
            <person name="De Groot R."/>
            <person name="Kuo A."/>
            <person name="Mondo S.J."/>
            <person name="Salamov A.A."/>
            <person name="Labutti K."/>
            <person name="Zhao Z."/>
            <person name="Chiniquy J."/>
            <person name="Barry K."/>
            <person name="Brewer H.M."/>
            <person name="Purvine S.O."/>
            <person name="Wright A.T."/>
            <person name="Boxma B."/>
            <person name="Van Alen T."/>
            <person name="Hackstein J.H."/>
            <person name="Baker S.E."/>
            <person name="Grigoriev I.V."/>
            <person name="O'Malley M.A."/>
        </authorList>
    </citation>
    <scope>NUCLEOTIDE SEQUENCE [LARGE SCALE GENOMIC DNA]</scope>
    <source>
        <strain evidence="3">finn</strain>
    </source>
</reference>
<dbReference type="EMBL" id="MCFH01000023">
    <property type="protein sequence ID" value="ORX49594.1"/>
    <property type="molecule type" value="Genomic_DNA"/>
</dbReference>
<evidence type="ECO:0000313" key="2">
    <source>
        <dbReference type="EMBL" id="ORX49594.1"/>
    </source>
</evidence>
<evidence type="ECO:0000313" key="3">
    <source>
        <dbReference type="Proteomes" id="UP000193719"/>
    </source>
</evidence>
<evidence type="ECO:0000256" key="1">
    <source>
        <dbReference type="SAM" id="SignalP"/>
    </source>
</evidence>
<keyword evidence="1" id="KW-0732">Signal</keyword>
<feature type="signal peptide" evidence="1">
    <location>
        <begin position="1"/>
        <end position="20"/>
    </location>
</feature>
<dbReference type="OrthoDB" id="2158103at2759"/>